<evidence type="ECO:0000256" key="3">
    <source>
        <dbReference type="ARBA" id="ARBA00022448"/>
    </source>
</evidence>
<dbReference type="InterPro" id="IPR042094">
    <property type="entry name" value="T2SS_GspF_sf"/>
</dbReference>
<dbReference type="EMBL" id="FQXP01000003">
    <property type="protein sequence ID" value="SHH51369.1"/>
    <property type="molecule type" value="Genomic_DNA"/>
</dbReference>
<keyword evidence="13" id="KW-1185">Reference proteome</keyword>
<keyword evidence="5" id="KW-0997">Cell inner membrane</keyword>
<dbReference type="GO" id="GO:0005886">
    <property type="term" value="C:plasma membrane"/>
    <property type="evidence" value="ECO:0007669"/>
    <property type="project" value="UniProtKB-SubCell"/>
</dbReference>
<feature type="domain" description="Type II secretion system protein GspF" evidence="11">
    <location>
        <begin position="268"/>
        <end position="390"/>
    </location>
</feature>
<dbReference type="RefSeq" id="WP_072829943.1">
    <property type="nucleotide sequence ID" value="NZ_FQXP01000003.1"/>
</dbReference>
<evidence type="ECO:0000256" key="1">
    <source>
        <dbReference type="ARBA" id="ARBA00004429"/>
    </source>
</evidence>
<comment type="subcellular location">
    <subcellularLocation>
        <location evidence="1">Cell inner membrane</location>
        <topology evidence="1">Multi-pass membrane protein</topology>
    </subcellularLocation>
    <subcellularLocation>
        <location evidence="9">Cell membrane</location>
        <topology evidence="9">Multi-pass membrane protein</topology>
    </subcellularLocation>
</comment>
<sequence length="399" mass="44049">MAIYKYVAKNISGEEISGIETVGSLEELKGTLGNKGYFLVSAKEEGKSVTISIGKKMKLRDFTLFCRQYAVILTSGLTVLDGLNLIVQQTTNKYFKQVLSEVYEKILKGNALAVSFAEHPDVFPEFFVDMIQVGEATGRLDSVLMELAEYYEREFKMTSKVKKAVTYPIIVVVVALLVITLLMVVVLPSFNKILVDMGATLPPLTVGVMAISTFMQKNILIILVVAIAIIFGIRYYINTEGGRVKFDNLKLKAPIFGSFFLKVVTARFSRSMSILLSSGIPITRAMEIITEVMGNKIVEEKFRKCSSEIQEGKSIATSIEKMAVFPPMLNQMIYVGENTGEMDSMLGKTADFFDDDVEIALEQMIALIEPALIISLAVIVGTIILAVMLPMLSIMESIA</sequence>
<dbReference type="PROSITE" id="PS00874">
    <property type="entry name" value="T2SP_F"/>
    <property type="match status" value="1"/>
</dbReference>
<keyword evidence="3 9" id="KW-0813">Transport</keyword>
<feature type="domain" description="Type II secretion system protein GspF" evidence="11">
    <location>
        <begin position="65"/>
        <end position="188"/>
    </location>
</feature>
<dbReference type="STRING" id="1121306.SAMN02745196_00624"/>
<dbReference type="InterPro" id="IPR018076">
    <property type="entry name" value="T2SS_GspF_dom"/>
</dbReference>
<dbReference type="PANTHER" id="PTHR30012:SF0">
    <property type="entry name" value="TYPE II SECRETION SYSTEM PROTEIN F-RELATED"/>
    <property type="match status" value="1"/>
</dbReference>
<accession>A0A1M5TL18</accession>
<reference evidence="12 13" key="1">
    <citation type="submission" date="2016-11" db="EMBL/GenBank/DDBJ databases">
        <authorList>
            <person name="Jaros S."/>
            <person name="Januszkiewicz K."/>
            <person name="Wedrychowicz H."/>
        </authorList>
    </citation>
    <scope>NUCLEOTIDE SEQUENCE [LARGE SCALE GENOMIC DNA]</scope>
    <source>
        <strain evidence="12 13">DSM 3089</strain>
    </source>
</reference>
<evidence type="ECO:0000256" key="6">
    <source>
        <dbReference type="ARBA" id="ARBA00022692"/>
    </source>
</evidence>
<evidence type="ECO:0000256" key="7">
    <source>
        <dbReference type="ARBA" id="ARBA00022989"/>
    </source>
</evidence>
<keyword evidence="6 9" id="KW-0812">Transmembrane</keyword>
<keyword evidence="4" id="KW-1003">Cell membrane</keyword>
<keyword evidence="8 10" id="KW-0472">Membrane</keyword>
<dbReference type="InterPro" id="IPR001992">
    <property type="entry name" value="T2SS_GspF/T4SS_PilC_CS"/>
</dbReference>
<evidence type="ECO:0000256" key="8">
    <source>
        <dbReference type="ARBA" id="ARBA00023136"/>
    </source>
</evidence>
<feature type="transmembrane region" description="Helical" evidence="10">
    <location>
        <begin position="219"/>
        <end position="237"/>
    </location>
</feature>
<dbReference type="PRINTS" id="PR00812">
    <property type="entry name" value="BCTERIALGSPF"/>
</dbReference>
<dbReference type="PANTHER" id="PTHR30012">
    <property type="entry name" value="GENERAL SECRETION PATHWAY PROTEIN"/>
    <property type="match status" value="1"/>
</dbReference>
<protein>
    <submittedName>
        <fullName evidence="12">Type IV pilus assembly protein PilC</fullName>
    </submittedName>
</protein>
<proteinExistence type="inferred from homology"/>
<dbReference type="Gene3D" id="1.20.81.30">
    <property type="entry name" value="Type II secretion system (T2SS), domain F"/>
    <property type="match status" value="2"/>
</dbReference>
<evidence type="ECO:0000256" key="10">
    <source>
        <dbReference type="SAM" id="Phobius"/>
    </source>
</evidence>
<feature type="transmembrane region" description="Helical" evidence="10">
    <location>
        <begin position="371"/>
        <end position="395"/>
    </location>
</feature>
<gene>
    <name evidence="12" type="ORF">SAMN02745196_00624</name>
</gene>
<evidence type="ECO:0000256" key="9">
    <source>
        <dbReference type="RuleBase" id="RU003923"/>
    </source>
</evidence>
<dbReference type="InterPro" id="IPR003004">
    <property type="entry name" value="GspF/PilC"/>
</dbReference>
<comment type="similarity">
    <text evidence="2 9">Belongs to the GSP F family.</text>
</comment>
<dbReference type="GO" id="GO:0009306">
    <property type="term" value="P:protein secretion"/>
    <property type="evidence" value="ECO:0007669"/>
    <property type="project" value="InterPro"/>
</dbReference>
<evidence type="ECO:0000256" key="5">
    <source>
        <dbReference type="ARBA" id="ARBA00022519"/>
    </source>
</evidence>
<dbReference type="FunFam" id="1.20.81.30:FF:000001">
    <property type="entry name" value="Type II secretion system protein F"/>
    <property type="match status" value="2"/>
</dbReference>
<organism evidence="12 13">
    <name type="scientific">Clostridium collagenovorans DSM 3089</name>
    <dbReference type="NCBI Taxonomy" id="1121306"/>
    <lineage>
        <taxon>Bacteria</taxon>
        <taxon>Bacillati</taxon>
        <taxon>Bacillota</taxon>
        <taxon>Clostridia</taxon>
        <taxon>Eubacteriales</taxon>
        <taxon>Clostridiaceae</taxon>
        <taxon>Clostridium</taxon>
    </lineage>
</organism>
<dbReference type="Proteomes" id="UP000184526">
    <property type="component" value="Unassembled WGS sequence"/>
</dbReference>
<evidence type="ECO:0000259" key="11">
    <source>
        <dbReference type="Pfam" id="PF00482"/>
    </source>
</evidence>
<evidence type="ECO:0000313" key="12">
    <source>
        <dbReference type="EMBL" id="SHH51369.1"/>
    </source>
</evidence>
<evidence type="ECO:0000313" key="13">
    <source>
        <dbReference type="Proteomes" id="UP000184526"/>
    </source>
</evidence>
<keyword evidence="7 10" id="KW-1133">Transmembrane helix</keyword>
<evidence type="ECO:0000256" key="4">
    <source>
        <dbReference type="ARBA" id="ARBA00022475"/>
    </source>
</evidence>
<dbReference type="AlphaFoldDB" id="A0A1M5TL18"/>
<name>A0A1M5TL18_9CLOT</name>
<feature type="transmembrane region" description="Helical" evidence="10">
    <location>
        <begin position="165"/>
        <end position="187"/>
    </location>
</feature>
<dbReference type="Pfam" id="PF00482">
    <property type="entry name" value="T2SSF"/>
    <property type="match status" value="2"/>
</dbReference>
<evidence type="ECO:0000256" key="2">
    <source>
        <dbReference type="ARBA" id="ARBA00005745"/>
    </source>
</evidence>